<keyword evidence="5" id="KW-1185">Reference proteome</keyword>
<dbReference type="EMBL" id="JAVHNQ010000004">
    <property type="protein sequence ID" value="KAK6349549.1"/>
    <property type="molecule type" value="Genomic_DNA"/>
</dbReference>
<evidence type="ECO:0000256" key="3">
    <source>
        <dbReference type="SAM" id="SignalP"/>
    </source>
</evidence>
<evidence type="ECO:0000256" key="1">
    <source>
        <dbReference type="SAM" id="MobiDB-lite"/>
    </source>
</evidence>
<dbReference type="InterPro" id="IPR029033">
    <property type="entry name" value="His_PPase_superfam"/>
</dbReference>
<feature type="transmembrane region" description="Helical" evidence="2">
    <location>
        <begin position="469"/>
        <end position="496"/>
    </location>
</feature>
<evidence type="ECO:0000313" key="4">
    <source>
        <dbReference type="EMBL" id="KAK6349549.1"/>
    </source>
</evidence>
<dbReference type="AlphaFoldDB" id="A0AAV9UWS8"/>
<reference evidence="4 5" key="1">
    <citation type="submission" date="2019-10" db="EMBL/GenBank/DDBJ databases">
        <authorList>
            <person name="Palmer J.M."/>
        </authorList>
    </citation>
    <scope>NUCLEOTIDE SEQUENCE [LARGE SCALE GENOMIC DNA]</scope>
    <source>
        <strain evidence="4 5">TWF696</strain>
    </source>
</reference>
<dbReference type="Proteomes" id="UP001375240">
    <property type="component" value="Unassembled WGS sequence"/>
</dbReference>
<gene>
    <name evidence="4" type="ORF">TWF696_005833</name>
</gene>
<feature type="compositionally biased region" description="Low complexity" evidence="1">
    <location>
        <begin position="442"/>
        <end position="454"/>
    </location>
</feature>
<dbReference type="SUPFAM" id="SSF53254">
    <property type="entry name" value="Phosphoglycerate mutase-like"/>
    <property type="match status" value="1"/>
</dbReference>
<feature type="chain" id="PRO_5043530259" description="Histidine acid phosphatase" evidence="3">
    <location>
        <begin position="19"/>
        <end position="572"/>
    </location>
</feature>
<protein>
    <recommendedName>
        <fullName evidence="6">Histidine acid phosphatase</fullName>
    </recommendedName>
</protein>
<proteinExistence type="predicted"/>
<evidence type="ECO:0000313" key="5">
    <source>
        <dbReference type="Proteomes" id="UP001375240"/>
    </source>
</evidence>
<keyword evidence="2" id="KW-0812">Transmembrane</keyword>
<feature type="signal peptide" evidence="3">
    <location>
        <begin position="1"/>
        <end position="18"/>
    </location>
</feature>
<feature type="region of interest" description="Disordered" evidence="1">
    <location>
        <begin position="442"/>
        <end position="463"/>
    </location>
</feature>
<dbReference type="Gene3D" id="3.40.50.1240">
    <property type="entry name" value="Phosphoglycerate mutase-like"/>
    <property type="match status" value="1"/>
</dbReference>
<organism evidence="4 5">
    <name type="scientific">Orbilia brochopaga</name>
    <dbReference type="NCBI Taxonomy" id="3140254"/>
    <lineage>
        <taxon>Eukaryota</taxon>
        <taxon>Fungi</taxon>
        <taxon>Dikarya</taxon>
        <taxon>Ascomycota</taxon>
        <taxon>Pezizomycotina</taxon>
        <taxon>Orbiliomycetes</taxon>
        <taxon>Orbiliales</taxon>
        <taxon>Orbiliaceae</taxon>
        <taxon>Orbilia</taxon>
    </lineage>
</organism>
<evidence type="ECO:0008006" key="6">
    <source>
        <dbReference type="Google" id="ProtNLM"/>
    </source>
</evidence>
<keyword evidence="2" id="KW-0472">Membrane</keyword>
<feature type="region of interest" description="Disordered" evidence="1">
    <location>
        <begin position="509"/>
        <end position="540"/>
    </location>
</feature>
<accession>A0AAV9UWS8</accession>
<keyword evidence="3" id="KW-0732">Signal</keyword>
<comment type="caution">
    <text evidence="4">The sequence shown here is derived from an EMBL/GenBank/DDBJ whole genome shotgun (WGS) entry which is preliminary data.</text>
</comment>
<keyword evidence="2" id="KW-1133">Transmembrane helix</keyword>
<evidence type="ECO:0000256" key="2">
    <source>
        <dbReference type="SAM" id="Phobius"/>
    </source>
</evidence>
<name>A0AAV9UWS8_9PEZI</name>
<sequence>MKVSFIAASFGLLGLAAAQSTTSPVLATNGTVLAVFIYHNHCDRTSLYSSDGTYSGGLFGSPGATMCFTDGTFYWNKYLREASALKIYGTTQIYNEDYVNAEVPNVDISIQSATAFMQGVFKPVDLVSSVTSGPSLLESDNSTFMNGPLSGYQYTPITTYRSTDPQSVYVASSLLQCNYQRVSANLYYGSDDYDEAYVESMSFYVSLYEPYFAGAFRKDQMIYYNAYVLYDYANQNRLAGNETLLAMSDDDFQRLRVYANRLQFNIFANTTVATLPDWADDAYDGDRREVAGRALAGKIALMFRNSVASGGWQNKFNFVLGDYDLMLSFFAIANLTSRSDNFYGLPDLGSSMVFELYTDDPTLRTDGQLDPESIKIAFGFRNGTTVDDTLTYWPLFDEDPQGDEPAGMVYDRFLEKMDTVSIKSVGQWCSVCSSQVDFCKTNGNGNSGQPSNSPVTSGPDGGKKRMAPAVAGIIGAIIMLAIVGILAAIAFFVFGVGVKRDRRRSSVLSSVGSIGRSGRKEKMDSEIELPLSPTAQPMARNFDDEFDYGTASTAATKVASPLASPEEAHFKT</sequence>